<name>A0A1E7ERU9_9STRA</name>
<dbReference type="GO" id="GO:0004402">
    <property type="term" value="F:histone acetyltransferase activity"/>
    <property type="evidence" value="ECO:0007669"/>
    <property type="project" value="TreeGrafter"/>
</dbReference>
<feature type="domain" description="DUF6824" evidence="2">
    <location>
        <begin position="418"/>
        <end position="516"/>
    </location>
</feature>
<sequence>MKRRTSSKIEKNHHHQQDGDETDDTADISDGSSHSHNNNNNNNENENNNETMFSKALLNLSFQDRNQIEEEMHGVSCMAIVETTESIELSLYLFEIELELLEKEHKIAYQKALQMITTNTIDNNDPLAALSSSSSFILSNEMKLRFLRTELFDIRKSVIRYTRYLDLLYELYGEVALQRPIRIDDLNRTELSYLKSGQYQLLPYRDRSGRRILVDVTNSELLIHAPRKVFLKVALYINFACIGGSDITNNDKNNVESQCKGVVIVCLPNVCSNDSYNSKESKERIEANALIEQVVPIRIAAVHVCLPNVLKFKLLASVYGMISKASISRTKIHLGNPIEIRYQLQQYGIPSELIPKTDTGNIKSVNLKQWIKLRTHLELEEQIRMIKNNKFSQLGLQYCCLADNKNNNIIVECPSSNDVVFRRGKTMNTHSGNARFQNLIESHVYEHSIDLNTCLNRRKEIEIQLIQEVRRPEKKNGCGGGYSSGRFLTWDVKNQWWVVIISDDEIETKIHYAFRDFQKKMLRTQQQQQKVLTGVTNLNSLFVRQQDGQTKKRYKDNNSKNGCCSGGNGNINDNACNNNACGYFFSTDNDAMDPMHIFNNDGGTSR</sequence>
<reference evidence="3 4" key="1">
    <citation type="submission" date="2016-09" db="EMBL/GenBank/DDBJ databases">
        <title>Extensive genetic diversity and differential bi-allelic expression allows diatom success in the polar Southern Ocean.</title>
        <authorList>
            <consortium name="DOE Joint Genome Institute"/>
            <person name="Mock T."/>
            <person name="Otillar R.P."/>
            <person name="Strauss J."/>
            <person name="Dupont C."/>
            <person name="Frickenhaus S."/>
            <person name="Maumus F."/>
            <person name="Mcmullan M."/>
            <person name="Sanges R."/>
            <person name="Schmutz J."/>
            <person name="Toseland A."/>
            <person name="Valas R."/>
            <person name="Veluchamy A."/>
            <person name="Ward B.J."/>
            <person name="Allen A."/>
            <person name="Barry K."/>
            <person name="Falciatore A."/>
            <person name="Ferrante M."/>
            <person name="Fortunato A.E."/>
            <person name="Gloeckner G."/>
            <person name="Gruber A."/>
            <person name="Hipkin R."/>
            <person name="Janech M."/>
            <person name="Kroth P."/>
            <person name="Leese F."/>
            <person name="Lindquist E."/>
            <person name="Lyon B.R."/>
            <person name="Martin J."/>
            <person name="Mayer C."/>
            <person name="Parker M."/>
            <person name="Quesneville H."/>
            <person name="Raymond J."/>
            <person name="Uhlig C."/>
            <person name="Valentin K.U."/>
            <person name="Worden A.Z."/>
            <person name="Armbrust E.V."/>
            <person name="Bowler C."/>
            <person name="Green B."/>
            <person name="Moulton V."/>
            <person name="Van Oosterhout C."/>
            <person name="Grigoriev I."/>
        </authorList>
    </citation>
    <scope>NUCLEOTIDE SEQUENCE [LARGE SCALE GENOMIC DNA]</scope>
    <source>
        <strain evidence="3 4">CCMP1102</strain>
    </source>
</reference>
<accession>A0A1E7ERU9</accession>
<dbReference type="Pfam" id="PF20710">
    <property type="entry name" value="DUF6824"/>
    <property type="match status" value="1"/>
</dbReference>
<evidence type="ECO:0000313" key="3">
    <source>
        <dbReference type="EMBL" id="OEU08569.1"/>
    </source>
</evidence>
<proteinExistence type="predicted"/>
<dbReference type="InterPro" id="IPR049227">
    <property type="entry name" value="DUF6824"/>
</dbReference>
<evidence type="ECO:0000256" key="1">
    <source>
        <dbReference type="SAM" id="MobiDB-lite"/>
    </source>
</evidence>
<dbReference type="PANTHER" id="PTHR20916">
    <property type="entry name" value="CYSTEINE AND GLYCINE-RICH PROTEIN 2 BINDING PROTEIN"/>
    <property type="match status" value="1"/>
</dbReference>
<dbReference type="Proteomes" id="UP000095751">
    <property type="component" value="Unassembled WGS sequence"/>
</dbReference>
<evidence type="ECO:0000259" key="2">
    <source>
        <dbReference type="Pfam" id="PF20710"/>
    </source>
</evidence>
<feature type="compositionally biased region" description="Basic and acidic residues" evidence="1">
    <location>
        <begin position="7"/>
        <end position="18"/>
    </location>
</feature>
<dbReference type="EMBL" id="KV784379">
    <property type="protein sequence ID" value="OEU08569.1"/>
    <property type="molecule type" value="Genomic_DNA"/>
</dbReference>
<organism evidence="3 4">
    <name type="scientific">Fragilariopsis cylindrus CCMP1102</name>
    <dbReference type="NCBI Taxonomy" id="635003"/>
    <lineage>
        <taxon>Eukaryota</taxon>
        <taxon>Sar</taxon>
        <taxon>Stramenopiles</taxon>
        <taxon>Ochrophyta</taxon>
        <taxon>Bacillariophyta</taxon>
        <taxon>Bacillariophyceae</taxon>
        <taxon>Bacillariophycidae</taxon>
        <taxon>Bacillariales</taxon>
        <taxon>Bacillariaceae</taxon>
        <taxon>Fragilariopsis</taxon>
    </lineage>
</organism>
<keyword evidence="4" id="KW-1185">Reference proteome</keyword>
<dbReference type="AlphaFoldDB" id="A0A1E7ERU9"/>
<dbReference type="KEGG" id="fcy:FRACYDRAFT_249461"/>
<evidence type="ECO:0000313" key="4">
    <source>
        <dbReference type="Proteomes" id="UP000095751"/>
    </source>
</evidence>
<dbReference type="InParanoid" id="A0A1E7ERU9"/>
<gene>
    <name evidence="3" type="ORF">FRACYDRAFT_249461</name>
</gene>
<feature type="compositionally biased region" description="Low complexity" evidence="1">
    <location>
        <begin position="37"/>
        <end position="48"/>
    </location>
</feature>
<feature type="region of interest" description="Disordered" evidence="1">
    <location>
        <begin position="1"/>
        <end position="48"/>
    </location>
</feature>
<protein>
    <recommendedName>
        <fullName evidence="2">DUF6824 domain-containing protein</fullName>
    </recommendedName>
</protein>
<dbReference type="PANTHER" id="PTHR20916:SF26">
    <property type="entry name" value="CYSTEINE-RICH PROTEIN 2-BINDING PROTEIN"/>
    <property type="match status" value="1"/>
</dbReference>